<name>A0AAV8TU25_9ROSI</name>
<evidence type="ECO:0000313" key="2">
    <source>
        <dbReference type="EMBL" id="KAJ8770456.1"/>
    </source>
</evidence>
<dbReference type="InterPro" id="IPR032710">
    <property type="entry name" value="NTF2-like_dom_sf"/>
</dbReference>
<evidence type="ECO:0000313" key="3">
    <source>
        <dbReference type="Proteomes" id="UP001159364"/>
    </source>
</evidence>
<comment type="caution">
    <text evidence="2">The sequence shown here is derived from an EMBL/GenBank/DDBJ whole genome shotgun (WGS) entry which is preliminary data.</text>
</comment>
<keyword evidence="1" id="KW-0472">Membrane</keyword>
<feature type="transmembrane region" description="Helical" evidence="1">
    <location>
        <begin position="230"/>
        <end position="252"/>
    </location>
</feature>
<dbReference type="SUPFAM" id="SSF54427">
    <property type="entry name" value="NTF2-like"/>
    <property type="match status" value="1"/>
</dbReference>
<dbReference type="PANTHER" id="PTHR33698:SF6">
    <property type="entry name" value="TRANSMEMBRANE PROTEIN"/>
    <property type="match status" value="1"/>
</dbReference>
<accession>A0AAV8TU25</accession>
<proteinExistence type="predicted"/>
<dbReference type="AlphaFoldDB" id="A0AAV8TU25"/>
<evidence type="ECO:0008006" key="4">
    <source>
        <dbReference type="Google" id="ProtNLM"/>
    </source>
</evidence>
<gene>
    <name evidence="2" type="ORF">K2173_017947</name>
</gene>
<sequence length="253" mass="28581">MVIPALLIQPYTNSVISQPWSFLSPLKRKRTSKRTSTNVTFLGPFLHQAVAGTSLSWRSGLLSPVPCTATNSQGSGPEDGRVLDTVSKLYNAVKNRNTDELSDIIGDECRCVCNFFSFFQSIQGKQQVLDFFKFLIGKLGENVKFVMKPTLRDGMVVGAEWRIESRTSRTILGKGISFLILHEYRGHLHIRHVELFMEPLVYVEPYRLKLLGYVMTITDKMSYYRQSNKVKVAVLILLFVVTSLIFLTAGTFS</sequence>
<protein>
    <recommendedName>
        <fullName evidence="4">SnoaL-like domain-containing protein</fullName>
    </recommendedName>
</protein>
<evidence type="ECO:0000256" key="1">
    <source>
        <dbReference type="SAM" id="Phobius"/>
    </source>
</evidence>
<dbReference type="EMBL" id="JAIWQS010000003">
    <property type="protein sequence ID" value="KAJ8770456.1"/>
    <property type="molecule type" value="Genomic_DNA"/>
</dbReference>
<dbReference type="PANTHER" id="PTHR33698">
    <property type="entry name" value="NUCLEAR TRANSPORT FACTOR 2 (NTF2)-LIKE PROTEIN"/>
    <property type="match status" value="1"/>
</dbReference>
<keyword evidence="1" id="KW-0812">Transmembrane</keyword>
<dbReference type="Proteomes" id="UP001159364">
    <property type="component" value="Linkage Group LG03"/>
</dbReference>
<keyword evidence="1" id="KW-1133">Transmembrane helix</keyword>
<keyword evidence="3" id="KW-1185">Reference proteome</keyword>
<organism evidence="2 3">
    <name type="scientific">Erythroxylum novogranatense</name>
    <dbReference type="NCBI Taxonomy" id="1862640"/>
    <lineage>
        <taxon>Eukaryota</taxon>
        <taxon>Viridiplantae</taxon>
        <taxon>Streptophyta</taxon>
        <taxon>Embryophyta</taxon>
        <taxon>Tracheophyta</taxon>
        <taxon>Spermatophyta</taxon>
        <taxon>Magnoliopsida</taxon>
        <taxon>eudicotyledons</taxon>
        <taxon>Gunneridae</taxon>
        <taxon>Pentapetalae</taxon>
        <taxon>rosids</taxon>
        <taxon>fabids</taxon>
        <taxon>Malpighiales</taxon>
        <taxon>Erythroxylaceae</taxon>
        <taxon>Erythroxylum</taxon>
    </lineage>
</organism>
<reference evidence="2 3" key="1">
    <citation type="submission" date="2021-09" db="EMBL/GenBank/DDBJ databases">
        <title>Genomic insights and catalytic innovation underlie evolution of tropane alkaloids biosynthesis.</title>
        <authorList>
            <person name="Wang Y.-J."/>
            <person name="Tian T."/>
            <person name="Huang J.-P."/>
            <person name="Huang S.-X."/>
        </authorList>
    </citation>
    <scope>NUCLEOTIDE SEQUENCE [LARGE SCALE GENOMIC DNA]</scope>
    <source>
        <strain evidence="2">KIB-2018</strain>
        <tissue evidence="2">Leaf</tissue>
    </source>
</reference>